<reference evidence="1 2" key="1">
    <citation type="submission" date="2022-07" db="EMBL/GenBank/DDBJ databases">
        <title>Genome-wide signatures of adaptation to extreme environments.</title>
        <authorList>
            <person name="Cho C.H."/>
            <person name="Yoon H.S."/>
        </authorList>
    </citation>
    <scope>NUCLEOTIDE SEQUENCE [LARGE SCALE GENOMIC DNA]</scope>
    <source>
        <strain evidence="1 2">DBV 063 E5</strain>
    </source>
</reference>
<evidence type="ECO:0000313" key="2">
    <source>
        <dbReference type="Proteomes" id="UP001301350"/>
    </source>
</evidence>
<accession>A0AAV9J1B0</accession>
<keyword evidence="2" id="KW-1185">Reference proteome</keyword>
<proteinExistence type="predicted"/>
<name>A0AAV9J1B0_CYACA</name>
<gene>
    <name evidence="1" type="ORF">CDCA_CDCA17G4417</name>
</gene>
<sequence>MHPTGVTRTAAAAGRNLFQVAQRLPLYGLQQAFGRKMWRRNGHGDDTYWKLTRVVARKQGSRLKAYGVLTWHGQTDPKEREIRGSHKREWRWIPSPLPRPDEGKGE</sequence>
<dbReference type="InterPro" id="IPR032053">
    <property type="entry name" value="Ribosomal_mS34"/>
</dbReference>
<dbReference type="Pfam" id="PF16053">
    <property type="entry name" value="MRP-S34"/>
    <property type="match status" value="1"/>
</dbReference>
<dbReference type="PANTHER" id="PTHR28589:SF1">
    <property type="entry name" value="SMALL RIBOSOMAL SUBUNIT PROTEIN MS34"/>
    <property type="match status" value="1"/>
</dbReference>
<dbReference type="AlphaFoldDB" id="A0AAV9J1B0"/>
<dbReference type="Proteomes" id="UP001301350">
    <property type="component" value="Unassembled WGS sequence"/>
</dbReference>
<evidence type="ECO:0000313" key="1">
    <source>
        <dbReference type="EMBL" id="KAK4538392.1"/>
    </source>
</evidence>
<dbReference type="EMBL" id="JANCYW010000017">
    <property type="protein sequence ID" value="KAK4538392.1"/>
    <property type="molecule type" value="Genomic_DNA"/>
</dbReference>
<organism evidence="1 2">
    <name type="scientific">Cyanidium caldarium</name>
    <name type="common">Red alga</name>
    <dbReference type="NCBI Taxonomy" id="2771"/>
    <lineage>
        <taxon>Eukaryota</taxon>
        <taxon>Rhodophyta</taxon>
        <taxon>Bangiophyceae</taxon>
        <taxon>Cyanidiales</taxon>
        <taxon>Cyanidiaceae</taxon>
        <taxon>Cyanidium</taxon>
    </lineage>
</organism>
<protein>
    <submittedName>
        <fullName evidence="1">Uncharacterized protein</fullName>
    </submittedName>
</protein>
<dbReference type="GO" id="GO:0005739">
    <property type="term" value="C:mitochondrion"/>
    <property type="evidence" value="ECO:0007669"/>
    <property type="project" value="InterPro"/>
</dbReference>
<dbReference type="PANTHER" id="PTHR28589">
    <property type="entry name" value="28S RIBOSOMAL PROTEIN S34, MITOCHONDRIAL"/>
    <property type="match status" value="1"/>
</dbReference>
<comment type="caution">
    <text evidence="1">The sequence shown here is derived from an EMBL/GenBank/DDBJ whole genome shotgun (WGS) entry which is preliminary data.</text>
</comment>
<dbReference type="GO" id="GO:0003735">
    <property type="term" value="F:structural constituent of ribosome"/>
    <property type="evidence" value="ECO:0007669"/>
    <property type="project" value="InterPro"/>
</dbReference>